<feature type="transmembrane region" description="Helical" evidence="1">
    <location>
        <begin position="54"/>
        <end position="74"/>
    </location>
</feature>
<dbReference type="Gene3D" id="1.20.120.1220">
    <property type="match status" value="1"/>
</dbReference>
<dbReference type="GO" id="GO:0004190">
    <property type="term" value="F:aspartic-type endopeptidase activity"/>
    <property type="evidence" value="ECO:0007669"/>
    <property type="project" value="InterPro"/>
</dbReference>
<feature type="transmembrane region" description="Helical" evidence="1">
    <location>
        <begin position="20"/>
        <end position="42"/>
    </location>
</feature>
<dbReference type="Proteomes" id="UP000183918">
    <property type="component" value="Unassembled WGS sequence"/>
</dbReference>
<reference evidence="3 4" key="1">
    <citation type="submission" date="2016-10" db="EMBL/GenBank/DDBJ databases">
        <authorList>
            <person name="de Groot N.N."/>
        </authorList>
    </citation>
    <scope>NUCLEOTIDE SEQUENCE [LARGE SCALE GENOMIC DNA]</scope>
    <source>
        <strain evidence="3 4">DSM 14045</strain>
    </source>
</reference>
<accession>A0A1H3K2H5</accession>
<dbReference type="GO" id="GO:0016020">
    <property type="term" value="C:membrane"/>
    <property type="evidence" value="ECO:0007669"/>
    <property type="project" value="InterPro"/>
</dbReference>
<dbReference type="RefSeq" id="WP_074717919.1">
    <property type="nucleotide sequence ID" value="NZ_FNPG01000018.1"/>
</dbReference>
<evidence type="ECO:0000259" key="2">
    <source>
        <dbReference type="Pfam" id="PF01478"/>
    </source>
</evidence>
<keyword evidence="1" id="KW-0472">Membrane</keyword>
<dbReference type="GO" id="GO:0032259">
    <property type="term" value="P:methylation"/>
    <property type="evidence" value="ECO:0007669"/>
    <property type="project" value="UniProtKB-KW"/>
</dbReference>
<feature type="transmembrane region" description="Helical" evidence="1">
    <location>
        <begin position="161"/>
        <end position="178"/>
    </location>
</feature>
<feature type="transmembrane region" description="Helical" evidence="1">
    <location>
        <begin position="80"/>
        <end position="101"/>
    </location>
</feature>
<protein>
    <submittedName>
        <fullName evidence="3">Leader peptidase (Prepilin peptidase) / N-methyltransferase</fullName>
    </submittedName>
</protein>
<evidence type="ECO:0000256" key="1">
    <source>
        <dbReference type="SAM" id="Phobius"/>
    </source>
</evidence>
<proteinExistence type="predicted"/>
<evidence type="ECO:0000313" key="3">
    <source>
        <dbReference type="EMBL" id="SDY46392.1"/>
    </source>
</evidence>
<organism evidence="3 4">
    <name type="scientific">Lachnobacterium bovis DSM 14045</name>
    <dbReference type="NCBI Taxonomy" id="1122142"/>
    <lineage>
        <taxon>Bacteria</taxon>
        <taxon>Bacillati</taxon>
        <taxon>Bacillota</taxon>
        <taxon>Clostridia</taxon>
        <taxon>Lachnospirales</taxon>
        <taxon>Lachnospiraceae</taxon>
        <taxon>Lachnobacterium</taxon>
    </lineage>
</organism>
<evidence type="ECO:0000313" key="4">
    <source>
        <dbReference type="Proteomes" id="UP000183918"/>
    </source>
</evidence>
<keyword evidence="3" id="KW-0489">Methyltransferase</keyword>
<dbReference type="GO" id="GO:0008168">
    <property type="term" value="F:methyltransferase activity"/>
    <property type="evidence" value="ECO:0007669"/>
    <property type="project" value="UniProtKB-KW"/>
</dbReference>
<dbReference type="EMBL" id="FNPG01000018">
    <property type="protein sequence ID" value="SDY46392.1"/>
    <property type="molecule type" value="Genomic_DNA"/>
</dbReference>
<dbReference type="InterPro" id="IPR000045">
    <property type="entry name" value="Prepilin_IV_endopep_pep"/>
</dbReference>
<keyword evidence="1" id="KW-0812">Transmembrane</keyword>
<dbReference type="Pfam" id="PF01478">
    <property type="entry name" value="Peptidase_A24"/>
    <property type="match status" value="1"/>
</dbReference>
<keyword evidence="3" id="KW-0808">Transferase</keyword>
<feature type="domain" description="Prepilin type IV endopeptidase peptidase" evidence="2">
    <location>
        <begin position="32"/>
        <end position="145"/>
    </location>
</feature>
<feature type="transmembrane region" description="Helical" evidence="1">
    <location>
        <begin position="108"/>
        <end position="126"/>
    </location>
</feature>
<keyword evidence="4" id="KW-1185">Reference proteome</keyword>
<keyword evidence="1" id="KW-1133">Transmembrane helix</keyword>
<dbReference type="OrthoDB" id="2057245at2"/>
<sequence length="179" mass="20140">MQSINIFSNIKLMMLYPGMIKYMIIPIIMGIICMTYLGYNAYMDIKFKEIPVNIALITGVVGVTLTFLATIISGTMSIEIIFRVVKTLVISLIPGTVLFLVSKFTNQIIGYGDAMVIGVIGLYLGAKNVVNIMLIAFFIAGLIALYEIVIMKKNKRYEMPFVPFLFVSYVFINLIKFLF</sequence>
<dbReference type="STRING" id="1122142.SAMN02910414_01627"/>
<gene>
    <name evidence="3" type="ORF">SAMN02910414_01627</name>
</gene>
<dbReference type="AlphaFoldDB" id="A0A1H3K2H5"/>
<name>A0A1H3K2H5_9FIRM</name>
<feature type="transmembrane region" description="Helical" evidence="1">
    <location>
        <begin position="132"/>
        <end position="149"/>
    </location>
</feature>